<protein>
    <submittedName>
        <fullName evidence="7">ABC transporter ATP-binding protein</fullName>
    </submittedName>
</protein>
<keyword evidence="8" id="KW-1185">Reference proteome</keyword>
<sequence length="346" mass="36030">MAQASVTGDVTEPAGGPGAVARPAPGAASPSPRTDDVISTRGLTKRFRGGQLAVDGLDLSVPRGSVFGFLGPNGSGKTTTIRMLMGLIAPTSGVSTVLGEPMPQSVSSVLPRVGALIEGPALYGFLSGRDNLARFDAADPTADPRTRQRRVAEALDRVGLTAAAGKKARAYSLGMKQRLGLASALLQPRELLVLDEPTNGLDPQGMREIRALVREVAAEGTTVFLSSHLLDEIEQVCTHAAVMSRGRLVVQGTVTELAARARGRLVVRTPDTHRAGEVLLAHKVTEIRITENRVDGELGALAEDALPGLCAALVAAEIRVHGFGVERGTLEDAFVALTGEGFDVAG</sequence>
<feature type="region of interest" description="Disordered" evidence="5">
    <location>
        <begin position="1"/>
        <end position="41"/>
    </location>
</feature>
<dbReference type="GO" id="GO:0005524">
    <property type="term" value="F:ATP binding"/>
    <property type="evidence" value="ECO:0007669"/>
    <property type="project" value="UniProtKB-KW"/>
</dbReference>
<evidence type="ECO:0000259" key="6">
    <source>
        <dbReference type="PROSITE" id="PS50893"/>
    </source>
</evidence>
<evidence type="ECO:0000256" key="5">
    <source>
        <dbReference type="SAM" id="MobiDB-lite"/>
    </source>
</evidence>
<evidence type="ECO:0000256" key="3">
    <source>
        <dbReference type="ARBA" id="ARBA00022741"/>
    </source>
</evidence>
<keyword evidence="2" id="KW-0813">Transport</keyword>
<reference evidence="8" key="1">
    <citation type="journal article" date="2019" name="Int. J. Syst. Evol. Microbiol.">
        <title>The Global Catalogue of Microorganisms (GCM) 10K type strain sequencing project: providing services to taxonomists for standard genome sequencing and annotation.</title>
        <authorList>
            <consortium name="The Broad Institute Genomics Platform"/>
            <consortium name="The Broad Institute Genome Sequencing Center for Infectious Disease"/>
            <person name="Wu L."/>
            <person name="Ma J."/>
        </authorList>
    </citation>
    <scope>NUCLEOTIDE SEQUENCE [LARGE SCALE GENOMIC DNA]</scope>
    <source>
        <strain evidence="8">CGMCC 4.1437</strain>
    </source>
</reference>
<accession>A0ABW0XDQ2</accession>
<comment type="similarity">
    <text evidence="1">Belongs to the ABC transporter superfamily.</text>
</comment>
<dbReference type="InterPro" id="IPR017871">
    <property type="entry name" value="ABC_transporter-like_CS"/>
</dbReference>
<dbReference type="SMART" id="SM00382">
    <property type="entry name" value="AAA"/>
    <property type="match status" value="1"/>
</dbReference>
<dbReference type="InterPro" id="IPR003439">
    <property type="entry name" value="ABC_transporter-like_ATP-bd"/>
</dbReference>
<proteinExistence type="inferred from homology"/>
<name>A0ABW0XDQ2_9ACTN</name>
<dbReference type="Proteomes" id="UP001595975">
    <property type="component" value="Unassembled WGS sequence"/>
</dbReference>
<dbReference type="PROSITE" id="PS50893">
    <property type="entry name" value="ABC_TRANSPORTER_2"/>
    <property type="match status" value="1"/>
</dbReference>
<evidence type="ECO:0000256" key="4">
    <source>
        <dbReference type="ARBA" id="ARBA00022840"/>
    </source>
</evidence>
<dbReference type="PANTHER" id="PTHR43335:SF4">
    <property type="entry name" value="ABC TRANSPORTER, ATP-BINDING PROTEIN"/>
    <property type="match status" value="1"/>
</dbReference>
<dbReference type="Pfam" id="PF00005">
    <property type="entry name" value="ABC_tran"/>
    <property type="match status" value="1"/>
</dbReference>
<dbReference type="PROSITE" id="PS00211">
    <property type="entry name" value="ABC_TRANSPORTER_1"/>
    <property type="match status" value="1"/>
</dbReference>
<evidence type="ECO:0000313" key="7">
    <source>
        <dbReference type="EMBL" id="MFC5667479.1"/>
    </source>
</evidence>
<evidence type="ECO:0000256" key="2">
    <source>
        <dbReference type="ARBA" id="ARBA00022448"/>
    </source>
</evidence>
<keyword evidence="3" id="KW-0547">Nucleotide-binding</keyword>
<comment type="caution">
    <text evidence="7">The sequence shown here is derived from an EMBL/GenBank/DDBJ whole genome shotgun (WGS) entry which is preliminary data.</text>
</comment>
<evidence type="ECO:0000313" key="8">
    <source>
        <dbReference type="Proteomes" id="UP001595975"/>
    </source>
</evidence>
<dbReference type="SUPFAM" id="SSF52540">
    <property type="entry name" value="P-loop containing nucleoside triphosphate hydrolases"/>
    <property type="match status" value="1"/>
</dbReference>
<dbReference type="RefSeq" id="WP_380229146.1">
    <property type="nucleotide sequence ID" value="NZ_JBHSOF010000058.1"/>
</dbReference>
<dbReference type="EMBL" id="JBHSOF010000058">
    <property type="protein sequence ID" value="MFC5667479.1"/>
    <property type="molecule type" value="Genomic_DNA"/>
</dbReference>
<organism evidence="7 8">
    <name type="scientific">Kitasatospora misakiensis</name>
    <dbReference type="NCBI Taxonomy" id="67330"/>
    <lineage>
        <taxon>Bacteria</taxon>
        <taxon>Bacillati</taxon>
        <taxon>Actinomycetota</taxon>
        <taxon>Actinomycetes</taxon>
        <taxon>Kitasatosporales</taxon>
        <taxon>Streptomycetaceae</taxon>
        <taxon>Kitasatospora</taxon>
    </lineage>
</organism>
<feature type="compositionally biased region" description="Low complexity" evidence="5">
    <location>
        <begin position="19"/>
        <end position="32"/>
    </location>
</feature>
<dbReference type="PANTHER" id="PTHR43335">
    <property type="entry name" value="ABC TRANSPORTER, ATP-BINDING PROTEIN"/>
    <property type="match status" value="1"/>
</dbReference>
<dbReference type="Gene3D" id="3.40.50.300">
    <property type="entry name" value="P-loop containing nucleotide triphosphate hydrolases"/>
    <property type="match status" value="1"/>
</dbReference>
<keyword evidence="4 7" id="KW-0067">ATP-binding</keyword>
<dbReference type="InterPro" id="IPR003593">
    <property type="entry name" value="AAA+_ATPase"/>
</dbReference>
<evidence type="ECO:0000256" key="1">
    <source>
        <dbReference type="ARBA" id="ARBA00005417"/>
    </source>
</evidence>
<dbReference type="InterPro" id="IPR027417">
    <property type="entry name" value="P-loop_NTPase"/>
</dbReference>
<gene>
    <name evidence="7" type="ORF">ACFP3U_31480</name>
</gene>
<feature type="domain" description="ABC transporter" evidence="6">
    <location>
        <begin position="38"/>
        <end position="270"/>
    </location>
</feature>